<evidence type="ECO:0000313" key="1">
    <source>
        <dbReference type="EMBL" id="ATY85081.1"/>
    </source>
</evidence>
<evidence type="ECO:0000313" key="2">
    <source>
        <dbReference type="Proteomes" id="UP000231932"/>
    </source>
</evidence>
<dbReference type="RefSeq" id="WP_100667878.1">
    <property type="nucleotide sequence ID" value="NZ_CP024955.1"/>
</dbReference>
<organism evidence="1 2">
    <name type="scientific">Kyrpidia spormannii</name>
    <dbReference type="NCBI Taxonomy" id="2055160"/>
    <lineage>
        <taxon>Bacteria</taxon>
        <taxon>Bacillati</taxon>
        <taxon>Bacillota</taxon>
        <taxon>Bacilli</taxon>
        <taxon>Bacillales</taxon>
        <taxon>Alicyclobacillaceae</taxon>
        <taxon>Kyrpidia</taxon>
    </lineage>
</organism>
<dbReference type="PANTHER" id="PTHR34374">
    <property type="entry name" value="LARGE RIBOSOMAL RNA SUBUNIT ACCUMULATION PROTEIN YCED HOMOLOG 1, CHLOROPLASTIC"/>
    <property type="match status" value="1"/>
</dbReference>
<dbReference type="InterPro" id="IPR003772">
    <property type="entry name" value="YceD"/>
</dbReference>
<dbReference type="Proteomes" id="UP000231932">
    <property type="component" value="Chromosome"/>
</dbReference>
<reference evidence="2" key="1">
    <citation type="submission" date="2017-11" db="EMBL/GenBank/DDBJ databases">
        <title>Complete Genome Sequence of Kyrpidia sp. Strain EA-1, a thermophilic, hydrogen-oxidizing Bacterium, isolated from the Azores.</title>
        <authorList>
            <person name="Reiner J.E."/>
            <person name="Lapp C.J."/>
            <person name="Bunk B."/>
            <person name="Gescher J."/>
        </authorList>
    </citation>
    <scope>NUCLEOTIDE SEQUENCE [LARGE SCALE GENOMIC DNA]</scope>
    <source>
        <strain evidence="2">EA-1</strain>
    </source>
</reference>
<accession>A0A2K8N6U4</accession>
<sequence>MKLMLHDLRGRPEGMAVSGRVSVDEVARRDRSVAAVEPVQVELEAREISPGVFQVDGTLKTRVAYRCSRCLAEFWEPLETLFHERFVRLPTPAGEWDQEDDMTPIESDEVDLAPYVEQALILALPWRPLCRPQCRGLCPECGANLNEGPCGCSDRATDPRWEKLGELWKGISGSSGGSG</sequence>
<dbReference type="AlphaFoldDB" id="A0A2K8N6U4"/>
<dbReference type="KEGG" id="kyr:CVV65_09210"/>
<gene>
    <name evidence="1" type="ORF">CVV65_09210</name>
</gene>
<dbReference type="EMBL" id="CP024955">
    <property type="protein sequence ID" value="ATY85081.1"/>
    <property type="molecule type" value="Genomic_DNA"/>
</dbReference>
<dbReference type="PANTHER" id="PTHR34374:SF1">
    <property type="entry name" value="LARGE RIBOSOMAL RNA SUBUNIT ACCUMULATION PROTEIN YCED HOMOLOG 1, CHLOROPLASTIC"/>
    <property type="match status" value="1"/>
</dbReference>
<protein>
    <submittedName>
        <fullName evidence="1">Metal-binding protein</fullName>
    </submittedName>
</protein>
<name>A0A2K8N6U4_9BACL</name>
<keyword evidence="2" id="KW-1185">Reference proteome</keyword>
<proteinExistence type="predicted"/>
<dbReference type="Pfam" id="PF02620">
    <property type="entry name" value="YceD"/>
    <property type="match status" value="1"/>
</dbReference>
<dbReference type="OrthoDB" id="9790372at2"/>